<name>A0A0F8YPD9_9ZZZZ</name>
<protein>
    <submittedName>
        <fullName evidence="1">Uncharacterized protein</fullName>
    </submittedName>
</protein>
<accession>A0A0F8YPD9</accession>
<comment type="caution">
    <text evidence="1">The sequence shown here is derived from an EMBL/GenBank/DDBJ whole genome shotgun (WGS) entry which is preliminary data.</text>
</comment>
<evidence type="ECO:0000313" key="1">
    <source>
        <dbReference type="EMBL" id="KKK75605.1"/>
    </source>
</evidence>
<organism evidence="1">
    <name type="scientific">marine sediment metagenome</name>
    <dbReference type="NCBI Taxonomy" id="412755"/>
    <lineage>
        <taxon>unclassified sequences</taxon>
        <taxon>metagenomes</taxon>
        <taxon>ecological metagenomes</taxon>
    </lineage>
</organism>
<gene>
    <name evidence="1" type="ORF">LCGC14_2872040</name>
</gene>
<dbReference type="EMBL" id="LAZR01055786">
    <property type="protein sequence ID" value="KKK75605.1"/>
    <property type="molecule type" value="Genomic_DNA"/>
</dbReference>
<sequence>MKTLFGAGLGLLIVCYCIGVMIGYQWGKGDATEVAVDHDRGRTAIVFNQFCDGWPENPTPLRCARVVWCWTHRRREAIDWPLAEAIPFLKELEASYGYRPED</sequence>
<reference evidence="1" key="1">
    <citation type="journal article" date="2015" name="Nature">
        <title>Complex archaea that bridge the gap between prokaryotes and eukaryotes.</title>
        <authorList>
            <person name="Spang A."/>
            <person name="Saw J.H."/>
            <person name="Jorgensen S.L."/>
            <person name="Zaremba-Niedzwiedzka K."/>
            <person name="Martijn J."/>
            <person name="Lind A.E."/>
            <person name="van Eijk R."/>
            <person name="Schleper C."/>
            <person name="Guy L."/>
            <person name="Ettema T.J."/>
        </authorList>
    </citation>
    <scope>NUCLEOTIDE SEQUENCE</scope>
</reference>
<dbReference type="AlphaFoldDB" id="A0A0F8YPD9"/>
<proteinExistence type="predicted"/>